<dbReference type="InterPro" id="IPR050523">
    <property type="entry name" value="AKR_Detox_Biosynth"/>
</dbReference>
<dbReference type="GO" id="GO:0005829">
    <property type="term" value="C:cytosol"/>
    <property type="evidence" value="ECO:0007669"/>
    <property type="project" value="TreeGrafter"/>
</dbReference>
<organism evidence="3 4">
    <name type="scientific">Pediococcus pentosaceus</name>
    <dbReference type="NCBI Taxonomy" id="1255"/>
    <lineage>
        <taxon>Bacteria</taxon>
        <taxon>Bacillati</taxon>
        <taxon>Bacillota</taxon>
        <taxon>Bacilli</taxon>
        <taxon>Lactobacillales</taxon>
        <taxon>Lactobacillaceae</taxon>
        <taxon>Pediococcus</taxon>
    </lineage>
</organism>
<protein>
    <submittedName>
        <fullName evidence="3">Protein IolS</fullName>
        <ecNumber evidence="3">1.1.1.-</ecNumber>
    </submittedName>
</protein>
<dbReference type="InterPro" id="IPR036812">
    <property type="entry name" value="NAD(P)_OxRdtase_dom_sf"/>
</dbReference>
<dbReference type="Gene3D" id="3.20.20.100">
    <property type="entry name" value="NADP-dependent oxidoreductase domain"/>
    <property type="match status" value="1"/>
</dbReference>
<reference evidence="3 4" key="1">
    <citation type="submission" date="2017-05" db="EMBL/GenBank/DDBJ databases">
        <title>Genome sequence of Pediococcus pentosaceus strain SRCM100892.</title>
        <authorList>
            <person name="Cho S.H."/>
        </authorList>
    </citation>
    <scope>NUCLEOTIDE SEQUENCE [LARGE SCALE GENOMIC DNA]</scope>
    <source>
        <strain evidence="3 4">SRCM100892</strain>
    </source>
</reference>
<gene>
    <name evidence="3" type="primary">ydjG</name>
    <name evidence="3" type="ORF">S100892_00411</name>
</gene>
<proteinExistence type="predicted"/>
<evidence type="ECO:0000313" key="3">
    <source>
        <dbReference type="EMBL" id="ARW19016.1"/>
    </source>
</evidence>
<evidence type="ECO:0000256" key="1">
    <source>
        <dbReference type="ARBA" id="ARBA00023002"/>
    </source>
</evidence>
<feature type="domain" description="NADP-dependent oxidoreductase" evidence="2">
    <location>
        <begin position="17"/>
        <end position="300"/>
    </location>
</feature>
<dbReference type="PANTHER" id="PTHR43364">
    <property type="entry name" value="NADH-SPECIFIC METHYLGLYOXAL REDUCTASE-RELATED"/>
    <property type="match status" value="1"/>
</dbReference>
<dbReference type="Proteomes" id="UP000196118">
    <property type="component" value="Chromosome"/>
</dbReference>
<dbReference type="PRINTS" id="PR00069">
    <property type="entry name" value="ALDKETRDTASE"/>
</dbReference>
<evidence type="ECO:0000313" key="4">
    <source>
        <dbReference type="Proteomes" id="UP000196118"/>
    </source>
</evidence>
<dbReference type="InterPro" id="IPR020471">
    <property type="entry name" value="AKR"/>
</dbReference>
<dbReference type="EC" id="1.1.1.-" evidence="3"/>
<dbReference type="SUPFAM" id="SSF51430">
    <property type="entry name" value="NAD(P)-linked oxidoreductase"/>
    <property type="match status" value="1"/>
</dbReference>
<dbReference type="EMBL" id="CP021474">
    <property type="protein sequence ID" value="ARW19016.1"/>
    <property type="molecule type" value="Genomic_DNA"/>
</dbReference>
<dbReference type="AlphaFoldDB" id="A0A1Y0VSA2"/>
<dbReference type="PANTHER" id="PTHR43364:SF4">
    <property type="entry name" value="NAD(P)-LINKED OXIDOREDUCTASE SUPERFAMILY PROTEIN"/>
    <property type="match status" value="1"/>
</dbReference>
<name>A0A1Y0VSA2_PEDPE</name>
<dbReference type="InterPro" id="IPR018170">
    <property type="entry name" value="Aldo/ket_reductase_CS"/>
</dbReference>
<evidence type="ECO:0000259" key="2">
    <source>
        <dbReference type="Pfam" id="PF00248"/>
    </source>
</evidence>
<sequence length="304" mass="34030">MLNQIKIGKSAVETTTLGLGTNKVGGHNLFEGLEDQDGYEVVRTALDSNIKLLDTAYAYGYGRSEEIIGDVIKDYDRSNITIATKAAQDVNLDYKPNNNPEFLTQQIDHALKRLKTDYIDIFYIHFPDETTNKAEAIEALVKARDAGKIKAIGVSNFSLEQIKEANADDVIDVVEDHYSLVHRDAEKELIPYLNEHNITFVPYFPLASGILTGKYAKTDSGKFNQYFQAEFDQIIDAVEKVRGIAESKNATVAQVVLAWYLKNPNLGVVIPGARKAEQVKSNVKATAIELSDQEYRQIDAWFKF</sequence>
<accession>A0A1Y0VSA2</accession>
<dbReference type="PROSITE" id="PS00062">
    <property type="entry name" value="ALDOKETO_REDUCTASE_2"/>
    <property type="match status" value="1"/>
</dbReference>
<dbReference type="InterPro" id="IPR023210">
    <property type="entry name" value="NADP_OxRdtase_dom"/>
</dbReference>
<dbReference type="GO" id="GO:0016491">
    <property type="term" value="F:oxidoreductase activity"/>
    <property type="evidence" value="ECO:0007669"/>
    <property type="project" value="UniProtKB-KW"/>
</dbReference>
<keyword evidence="1 3" id="KW-0560">Oxidoreductase</keyword>
<dbReference type="Pfam" id="PF00248">
    <property type="entry name" value="Aldo_ket_red"/>
    <property type="match status" value="1"/>
</dbReference>